<dbReference type="PANTHER" id="PTHR48025">
    <property type="entry name" value="OS02G0815200 PROTEIN"/>
    <property type="match status" value="1"/>
</dbReference>
<name>A0A5B8MQV5_9CHLO</name>
<dbReference type="OrthoDB" id="439639at2759"/>
<feature type="domain" description="RRM" evidence="4">
    <location>
        <begin position="3"/>
        <end position="80"/>
    </location>
</feature>
<feature type="compositionally biased region" description="Basic and acidic residues" evidence="3">
    <location>
        <begin position="597"/>
        <end position="616"/>
    </location>
</feature>
<evidence type="ECO:0000313" key="6">
    <source>
        <dbReference type="Proteomes" id="UP000316726"/>
    </source>
</evidence>
<dbReference type="PROSITE" id="PS50102">
    <property type="entry name" value="RRM"/>
    <property type="match status" value="5"/>
</dbReference>
<feature type="compositionally biased region" description="Basic and acidic residues" evidence="3">
    <location>
        <begin position="188"/>
        <end position="197"/>
    </location>
</feature>
<evidence type="ECO:0000313" key="5">
    <source>
        <dbReference type="EMBL" id="QDZ22731.1"/>
    </source>
</evidence>
<feature type="compositionally biased region" description="Basic residues" evidence="3">
    <location>
        <begin position="843"/>
        <end position="852"/>
    </location>
</feature>
<dbReference type="EMBL" id="CP031041">
    <property type="protein sequence ID" value="QDZ22731.1"/>
    <property type="molecule type" value="Genomic_DNA"/>
</dbReference>
<dbReference type="Proteomes" id="UP000316726">
    <property type="component" value="Chromosome 8"/>
</dbReference>
<reference evidence="5 6" key="1">
    <citation type="submission" date="2018-07" db="EMBL/GenBank/DDBJ databases">
        <title>The complete nuclear genome of the prasinophyte Chloropicon primus (CCMP1205).</title>
        <authorList>
            <person name="Pombert J.-F."/>
            <person name="Otis C."/>
            <person name="Turmel M."/>
            <person name="Lemieux C."/>
        </authorList>
    </citation>
    <scope>NUCLEOTIDE SEQUENCE [LARGE SCALE GENOMIC DNA]</scope>
    <source>
        <strain evidence="5 6">CCMP1205</strain>
    </source>
</reference>
<feature type="compositionally biased region" description="Basic and acidic residues" evidence="3">
    <location>
        <begin position="111"/>
        <end position="125"/>
    </location>
</feature>
<keyword evidence="6" id="KW-1185">Reference proteome</keyword>
<protein>
    <recommendedName>
        <fullName evidence="4">RRM domain-containing protein</fullName>
    </recommendedName>
</protein>
<feature type="domain" description="RRM" evidence="4">
    <location>
        <begin position="317"/>
        <end position="395"/>
    </location>
</feature>
<feature type="compositionally biased region" description="Basic residues" evidence="3">
    <location>
        <begin position="258"/>
        <end position="267"/>
    </location>
</feature>
<dbReference type="CDD" id="cd12320">
    <property type="entry name" value="RRM6_RBM19_RRM5_MRD1"/>
    <property type="match status" value="1"/>
</dbReference>
<dbReference type="InterPro" id="IPR012677">
    <property type="entry name" value="Nucleotide-bd_a/b_plait_sf"/>
</dbReference>
<feature type="domain" description="RRM" evidence="4">
    <location>
        <begin position="626"/>
        <end position="721"/>
    </location>
</feature>
<dbReference type="Gene3D" id="3.30.70.330">
    <property type="match status" value="5"/>
</dbReference>
<evidence type="ECO:0000256" key="2">
    <source>
        <dbReference type="PROSITE-ProRule" id="PRU00176"/>
    </source>
</evidence>
<dbReference type="GO" id="GO:0003723">
    <property type="term" value="F:RNA binding"/>
    <property type="evidence" value="ECO:0007669"/>
    <property type="project" value="UniProtKB-UniRule"/>
</dbReference>
<dbReference type="InterPro" id="IPR035979">
    <property type="entry name" value="RBD_domain_sf"/>
</dbReference>
<feature type="region of interest" description="Disordered" evidence="3">
    <location>
        <begin position="84"/>
        <end position="132"/>
    </location>
</feature>
<dbReference type="InterPro" id="IPR050502">
    <property type="entry name" value="Euk_RNA-bind_prot"/>
</dbReference>
<evidence type="ECO:0000256" key="3">
    <source>
        <dbReference type="SAM" id="MobiDB-lite"/>
    </source>
</evidence>
<dbReference type="Pfam" id="PF00076">
    <property type="entry name" value="RRM_1"/>
    <property type="match status" value="4"/>
</dbReference>
<dbReference type="FunFam" id="3.30.70.330:FF:000738">
    <property type="entry name" value="RNA-binding motif protein 19"/>
    <property type="match status" value="1"/>
</dbReference>
<feature type="domain" description="RRM" evidence="4">
    <location>
        <begin position="736"/>
        <end position="813"/>
    </location>
</feature>
<accession>A0A5B8MQV5</accession>
<proteinExistence type="predicted"/>
<evidence type="ECO:0000256" key="1">
    <source>
        <dbReference type="ARBA" id="ARBA00022884"/>
    </source>
</evidence>
<dbReference type="InterPro" id="IPR000504">
    <property type="entry name" value="RRM_dom"/>
</dbReference>
<dbReference type="CDD" id="cd12565">
    <property type="entry name" value="RRM1_MRD1"/>
    <property type="match status" value="1"/>
</dbReference>
<feature type="region of interest" description="Disordered" evidence="3">
    <location>
        <begin position="595"/>
        <end position="624"/>
    </location>
</feature>
<feature type="region of interest" description="Disordered" evidence="3">
    <location>
        <begin position="175"/>
        <end position="312"/>
    </location>
</feature>
<dbReference type="InterPro" id="IPR003954">
    <property type="entry name" value="RRM_euk-type"/>
</dbReference>
<keyword evidence="1 2" id="KW-0694">RNA-binding</keyword>
<sequence length="852" mass="95688">MSSRIIVKNLPKHYTTEKLREHFSSKGQVTDAKVMRTHEGKSRCFGFIGYRSSEEAQEALRYFDRTFLDTSRIQVEIAVKYHEDQQQRPWSKYSKGSSAYDRRNNTGRYGPQEERDPGSSRRGPEESPADPKFQEFLNVVQPKNKSHLWSNDDDLTYAPNWARDKSNANMVPITAKREGKAGSSGQAKGKDKEREGSRPAGGDDGERAEAPSADEGPQDELVMDDNVDDMAYFRSRMTLKPDEQEEEATKEEPSKSKSEKKKKKKKKGEASERDPVEEEEAAAGEVDAEPEADEGKEASEREVPKEKSFEEAVEESGRLFVRNLAYSTTEEEIKELFEQFGVTSEVHLVTNRSTGQSKGFAYVLYMIPEDATKAKNALDGEIFHGRLLHVLYAEKPREKVDPKAVIENKKASTSSYKLQKEEDMKGKAKDSKTWNSLFMRSDTVANWIAEQYNVSKDELLDPTSSDLSVRLALGEAHALTETKKCLEEAGVSITALEAAAEASGKKAAKKTVERNQSVILVKNLPYQTTEKDLTLLFGKYGSLGRIVLPPTKTLALIEYIVAADAKHAFKSLAFKRFHHVPLYIEFAPANIFTSKPARREEKPAEEESQKEAKGDPEPSANDSASTSVFVKNLAFRTDDKSLQEHFEKAIDLLSAKKYPEKKSMKLLSARVMYRKGFKGEKLSQGFGFLEYSNENAARVIVDEFQGTTLDGHRLHLDISTKKAQSKSTGKQDGTSTRLMIRNIPFEANKKDIKQLFDPFGQLKALRLPKKFDGSHRGFVFVDFLTAKEAKNAFQQLSGVHLLGRRLVIEYAKEGDEEGKDSAASLSSRLPTVDAGSKDEAVTKKIKKRRMKL</sequence>
<dbReference type="SMART" id="SM00361">
    <property type="entry name" value="RRM_1"/>
    <property type="match status" value="2"/>
</dbReference>
<feature type="region of interest" description="Disordered" evidence="3">
    <location>
        <begin position="815"/>
        <end position="852"/>
    </location>
</feature>
<dbReference type="SMART" id="SM00360">
    <property type="entry name" value="RRM"/>
    <property type="match status" value="5"/>
</dbReference>
<organism evidence="5 6">
    <name type="scientific">Chloropicon primus</name>
    <dbReference type="NCBI Taxonomy" id="1764295"/>
    <lineage>
        <taxon>Eukaryota</taxon>
        <taxon>Viridiplantae</taxon>
        <taxon>Chlorophyta</taxon>
        <taxon>Chloropicophyceae</taxon>
        <taxon>Chloropicales</taxon>
        <taxon>Chloropicaceae</taxon>
        <taxon>Chloropicon</taxon>
    </lineage>
</organism>
<dbReference type="CDD" id="cd12317">
    <property type="entry name" value="RRM4_RBM19_RRM3_MRD1"/>
    <property type="match status" value="1"/>
</dbReference>
<feature type="domain" description="RRM" evidence="4">
    <location>
        <begin position="517"/>
        <end position="589"/>
    </location>
</feature>
<feature type="compositionally biased region" description="Basic and acidic residues" evidence="3">
    <location>
        <begin position="293"/>
        <end position="310"/>
    </location>
</feature>
<evidence type="ECO:0000259" key="4">
    <source>
        <dbReference type="PROSITE" id="PS50102"/>
    </source>
</evidence>
<gene>
    <name evidence="5" type="ORF">A3770_08p52490</name>
</gene>
<dbReference type="STRING" id="1764295.A0A5B8MQV5"/>
<feature type="compositionally biased region" description="Acidic residues" evidence="3">
    <location>
        <begin position="275"/>
        <end position="292"/>
    </location>
</feature>
<dbReference type="FunFam" id="3.30.70.330:FF:000442">
    <property type="entry name" value="Multiple RNA-binding domain-containing protein 1"/>
    <property type="match status" value="1"/>
</dbReference>
<dbReference type="AlphaFoldDB" id="A0A5B8MQV5"/>
<dbReference type="PANTHER" id="PTHR48025:SF1">
    <property type="entry name" value="RRM DOMAIN-CONTAINING PROTEIN"/>
    <property type="match status" value="1"/>
</dbReference>
<dbReference type="SUPFAM" id="SSF54928">
    <property type="entry name" value="RNA-binding domain, RBD"/>
    <property type="match status" value="4"/>
</dbReference>
<feature type="compositionally biased region" description="Acidic residues" evidence="3">
    <location>
        <begin position="216"/>
        <end position="228"/>
    </location>
</feature>